<evidence type="ECO:0000256" key="9">
    <source>
        <dbReference type="ARBA" id="ARBA00023128"/>
    </source>
</evidence>
<keyword evidence="4 11" id="KW-0812">Transmembrane</keyword>
<dbReference type="AlphaFoldDB" id="A0AAW1LYE5"/>
<comment type="caution">
    <text evidence="12">The sequence shown here is derived from an EMBL/GenBank/DDBJ whole genome shotgun (WGS) entry which is preliminary data.</text>
</comment>
<keyword evidence="5" id="KW-0999">Mitochondrion inner membrane</keyword>
<protein>
    <submittedName>
        <fullName evidence="12">Uncharacterized protein</fullName>
    </submittedName>
</protein>
<dbReference type="PANTHER" id="PTHR10485">
    <property type="entry name" value="MITOCHONDRIAL IMPORT INNER MEMBRANE TRANSLOCASE SUBUNIT TIM-17"/>
    <property type="match status" value="1"/>
</dbReference>
<comment type="similarity">
    <text evidence="2">Belongs to the Tim17/Tim22/Tim23 family.</text>
</comment>
<keyword evidence="3" id="KW-0813">Transport</keyword>
<evidence type="ECO:0000256" key="10">
    <source>
        <dbReference type="ARBA" id="ARBA00023136"/>
    </source>
</evidence>
<sequence>MIPPKTEPCMDSDQKISSIIDEAGTSFILGSTAGFVYHFLKGYKTRYKSRTFTNRLRAAVIHVSSVGGVGVKWTLLLYVVNNGLARLRNRSDPINSFCVGDVTAAAATAHHGSTFVVGAGVCIGVIMATVEVLSKEIHKLEERLDWLPTGPLGCIIDKFASIELTHLARLNASINKATSP</sequence>
<evidence type="ECO:0000313" key="13">
    <source>
        <dbReference type="Proteomes" id="UP001443914"/>
    </source>
</evidence>
<feature type="transmembrane region" description="Helical" evidence="11">
    <location>
        <begin position="60"/>
        <end position="80"/>
    </location>
</feature>
<dbReference type="GO" id="GO:0005744">
    <property type="term" value="C:TIM23 mitochondrial import inner membrane translocase complex"/>
    <property type="evidence" value="ECO:0007669"/>
    <property type="project" value="TreeGrafter"/>
</dbReference>
<evidence type="ECO:0000256" key="4">
    <source>
        <dbReference type="ARBA" id="ARBA00022692"/>
    </source>
</evidence>
<keyword evidence="10 11" id="KW-0472">Membrane</keyword>
<accession>A0AAW1LYE5</accession>
<feature type="transmembrane region" description="Helical" evidence="11">
    <location>
        <begin position="23"/>
        <end position="40"/>
    </location>
</feature>
<feature type="transmembrane region" description="Helical" evidence="11">
    <location>
        <begin position="115"/>
        <end position="133"/>
    </location>
</feature>
<keyword evidence="9" id="KW-0496">Mitochondrion</keyword>
<dbReference type="Pfam" id="PF02466">
    <property type="entry name" value="Tim17"/>
    <property type="match status" value="1"/>
</dbReference>
<dbReference type="GO" id="GO:0008320">
    <property type="term" value="F:protein transmembrane transporter activity"/>
    <property type="evidence" value="ECO:0007669"/>
    <property type="project" value="TreeGrafter"/>
</dbReference>
<proteinExistence type="inferred from homology"/>
<evidence type="ECO:0000256" key="5">
    <source>
        <dbReference type="ARBA" id="ARBA00022792"/>
    </source>
</evidence>
<keyword evidence="6" id="KW-0653">Protein transport</keyword>
<evidence type="ECO:0000256" key="8">
    <source>
        <dbReference type="ARBA" id="ARBA00023010"/>
    </source>
</evidence>
<evidence type="ECO:0000256" key="1">
    <source>
        <dbReference type="ARBA" id="ARBA00004448"/>
    </source>
</evidence>
<gene>
    <name evidence="12" type="ORF">RND81_03G057800</name>
</gene>
<evidence type="ECO:0000256" key="2">
    <source>
        <dbReference type="ARBA" id="ARBA00008444"/>
    </source>
</evidence>
<organism evidence="12 13">
    <name type="scientific">Saponaria officinalis</name>
    <name type="common">Common soapwort</name>
    <name type="synonym">Lychnis saponaria</name>
    <dbReference type="NCBI Taxonomy" id="3572"/>
    <lineage>
        <taxon>Eukaryota</taxon>
        <taxon>Viridiplantae</taxon>
        <taxon>Streptophyta</taxon>
        <taxon>Embryophyta</taxon>
        <taxon>Tracheophyta</taxon>
        <taxon>Spermatophyta</taxon>
        <taxon>Magnoliopsida</taxon>
        <taxon>eudicotyledons</taxon>
        <taxon>Gunneridae</taxon>
        <taxon>Pentapetalae</taxon>
        <taxon>Caryophyllales</taxon>
        <taxon>Caryophyllaceae</taxon>
        <taxon>Caryophylleae</taxon>
        <taxon>Saponaria</taxon>
    </lineage>
</organism>
<evidence type="ECO:0000313" key="12">
    <source>
        <dbReference type="EMBL" id="KAK9740755.1"/>
    </source>
</evidence>
<dbReference type="GO" id="GO:0030150">
    <property type="term" value="P:protein import into mitochondrial matrix"/>
    <property type="evidence" value="ECO:0007669"/>
    <property type="project" value="TreeGrafter"/>
</dbReference>
<dbReference type="EMBL" id="JBDFQZ010000003">
    <property type="protein sequence ID" value="KAK9740755.1"/>
    <property type="molecule type" value="Genomic_DNA"/>
</dbReference>
<name>A0AAW1LYE5_SAPOF</name>
<reference evidence="12" key="1">
    <citation type="submission" date="2024-03" db="EMBL/GenBank/DDBJ databases">
        <title>WGS assembly of Saponaria officinalis var. Norfolk2.</title>
        <authorList>
            <person name="Jenkins J."/>
            <person name="Shu S."/>
            <person name="Grimwood J."/>
            <person name="Barry K."/>
            <person name="Goodstein D."/>
            <person name="Schmutz J."/>
            <person name="Leebens-Mack J."/>
            <person name="Osbourn A."/>
        </authorList>
    </citation>
    <scope>NUCLEOTIDE SEQUENCE [LARGE SCALE GENOMIC DNA]</scope>
    <source>
        <strain evidence="12">JIC</strain>
    </source>
</reference>
<evidence type="ECO:0000256" key="3">
    <source>
        <dbReference type="ARBA" id="ARBA00022448"/>
    </source>
</evidence>
<keyword evidence="13" id="KW-1185">Reference proteome</keyword>
<dbReference type="PANTHER" id="PTHR10485:SF0">
    <property type="entry name" value="AT05822P-RELATED"/>
    <property type="match status" value="1"/>
</dbReference>
<comment type="subcellular location">
    <subcellularLocation>
        <location evidence="1">Mitochondrion inner membrane</location>
        <topology evidence="1">Multi-pass membrane protein</topology>
    </subcellularLocation>
</comment>
<evidence type="ECO:0000256" key="11">
    <source>
        <dbReference type="SAM" id="Phobius"/>
    </source>
</evidence>
<evidence type="ECO:0000256" key="7">
    <source>
        <dbReference type="ARBA" id="ARBA00022989"/>
    </source>
</evidence>
<dbReference type="Proteomes" id="UP001443914">
    <property type="component" value="Unassembled WGS sequence"/>
</dbReference>
<keyword evidence="8" id="KW-0811">Translocation</keyword>
<evidence type="ECO:0000256" key="6">
    <source>
        <dbReference type="ARBA" id="ARBA00022927"/>
    </source>
</evidence>
<keyword evidence="7 11" id="KW-1133">Transmembrane helix</keyword>